<evidence type="ECO:0000313" key="12">
    <source>
        <dbReference type="EMBL" id="KDR17210.1"/>
    </source>
</evidence>
<dbReference type="eggNOG" id="KOG1721">
    <property type="taxonomic scope" value="Eukaryota"/>
</dbReference>
<feature type="region of interest" description="Disordered" evidence="10">
    <location>
        <begin position="625"/>
        <end position="649"/>
    </location>
</feature>
<evidence type="ECO:0000256" key="1">
    <source>
        <dbReference type="ARBA" id="ARBA00004123"/>
    </source>
</evidence>
<evidence type="ECO:0000256" key="8">
    <source>
        <dbReference type="ARBA" id="ARBA00023242"/>
    </source>
</evidence>
<dbReference type="PROSITE" id="PS50157">
    <property type="entry name" value="ZINC_FINGER_C2H2_2"/>
    <property type="match status" value="4"/>
</dbReference>
<evidence type="ECO:0000256" key="4">
    <source>
        <dbReference type="ARBA" id="ARBA00022737"/>
    </source>
</evidence>
<comment type="subcellular location">
    <subcellularLocation>
        <location evidence="1">Nucleus</location>
    </subcellularLocation>
</comment>
<dbReference type="Gene3D" id="3.30.160.60">
    <property type="entry name" value="Classic Zinc Finger"/>
    <property type="match status" value="5"/>
</dbReference>
<keyword evidence="4" id="KW-0677">Repeat</keyword>
<feature type="region of interest" description="Disordered" evidence="10">
    <location>
        <begin position="154"/>
        <end position="176"/>
    </location>
</feature>
<dbReference type="SUPFAM" id="SSF57667">
    <property type="entry name" value="beta-beta-alpha zinc fingers"/>
    <property type="match status" value="3"/>
</dbReference>
<dbReference type="FunFam" id="3.30.160.60:FF:000031">
    <property type="entry name" value="GLI family zinc finger 3"/>
    <property type="match status" value="1"/>
</dbReference>
<dbReference type="EMBL" id="KK852750">
    <property type="protein sequence ID" value="KDR17210.1"/>
    <property type="molecule type" value="Genomic_DNA"/>
</dbReference>
<feature type="compositionally biased region" description="Low complexity" evidence="10">
    <location>
        <begin position="157"/>
        <end position="176"/>
    </location>
</feature>
<evidence type="ECO:0000256" key="6">
    <source>
        <dbReference type="ARBA" id="ARBA00022833"/>
    </source>
</evidence>
<feature type="compositionally biased region" description="Polar residues" evidence="10">
    <location>
        <begin position="638"/>
        <end position="649"/>
    </location>
</feature>
<dbReference type="FunFam" id="3.30.160.60:FF:000048">
    <property type="entry name" value="GLI family zinc finger 3"/>
    <property type="match status" value="1"/>
</dbReference>
<evidence type="ECO:0000313" key="13">
    <source>
        <dbReference type="Proteomes" id="UP000027135"/>
    </source>
</evidence>
<proteinExistence type="inferred from homology"/>
<dbReference type="GO" id="GO:0000981">
    <property type="term" value="F:DNA-binding transcription factor activity, RNA polymerase II-specific"/>
    <property type="evidence" value="ECO:0007669"/>
    <property type="project" value="TreeGrafter"/>
</dbReference>
<keyword evidence="5 9" id="KW-0863">Zinc-finger</keyword>
<dbReference type="PROSITE" id="PS00028">
    <property type="entry name" value="ZINC_FINGER_C2H2_1"/>
    <property type="match status" value="4"/>
</dbReference>
<keyword evidence="6" id="KW-0862">Zinc</keyword>
<accession>A0A067R2R3</accession>
<dbReference type="GO" id="GO:0000978">
    <property type="term" value="F:RNA polymerase II cis-regulatory region sequence-specific DNA binding"/>
    <property type="evidence" value="ECO:0007669"/>
    <property type="project" value="TreeGrafter"/>
</dbReference>
<dbReference type="GO" id="GO:0005634">
    <property type="term" value="C:nucleus"/>
    <property type="evidence" value="ECO:0007669"/>
    <property type="project" value="UniProtKB-SubCell"/>
</dbReference>
<evidence type="ECO:0000259" key="11">
    <source>
        <dbReference type="PROSITE" id="PS50157"/>
    </source>
</evidence>
<feature type="region of interest" description="Disordered" evidence="10">
    <location>
        <begin position="392"/>
        <end position="411"/>
    </location>
</feature>
<comment type="similarity">
    <text evidence="2">Belongs to the GLI C2H2-type zinc-finger protein family.</text>
</comment>
<feature type="domain" description="C2H2-type" evidence="11">
    <location>
        <begin position="535"/>
        <end position="564"/>
    </location>
</feature>
<dbReference type="GO" id="GO:0008270">
    <property type="term" value="F:zinc ion binding"/>
    <property type="evidence" value="ECO:0007669"/>
    <property type="project" value="UniProtKB-KW"/>
</dbReference>
<evidence type="ECO:0000256" key="5">
    <source>
        <dbReference type="ARBA" id="ARBA00022771"/>
    </source>
</evidence>
<dbReference type="GO" id="GO:0000122">
    <property type="term" value="P:negative regulation of transcription by RNA polymerase II"/>
    <property type="evidence" value="ECO:0007669"/>
    <property type="project" value="UniProtKB-ARBA"/>
</dbReference>
<evidence type="ECO:0000256" key="10">
    <source>
        <dbReference type="SAM" id="MobiDB-lite"/>
    </source>
</evidence>
<feature type="domain" description="C2H2-type" evidence="11">
    <location>
        <begin position="477"/>
        <end position="504"/>
    </location>
</feature>
<dbReference type="Pfam" id="PF00096">
    <property type="entry name" value="zf-C2H2"/>
    <property type="match status" value="3"/>
</dbReference>
<reference evidence="12 13" key="1">
    <citation type="journal article" date="2014" name="Nat. Commun.">
        <title>Molecular traces of alternative social organization in a termite genome.</title>
        <authorList>
            <person name="Terrapon N."/>
            <person name="Li C."/>
            <person name="Robertson H.M."/>
            <person name="Ji L."/>
            <person name="Meng X."/>
            <person name="Booth W."/>
            <person name="Chen Z."/>
            <person name="Childers C.P."/>
            <person name="Glastad K.M."/>
            <person name="Gokhale K."/>
            <person name="Gowin J."/>
            <person name="Gronenberg W."/>
            <person name="Hermansen R.A."/>
            <person name="Hu H."/>
            <person name="Hunt B.G."/>
            <person name="Huylmans A.K."/>
            <person name="Khalil S.M."/>
            <person name="Mitchell R.D."/>
            <person name="Munoz-Torres M.C."/>
            <person name="Mustard J.A."/>
            <person name="Pan H."/>
            <person name="Reese J.T."/>
            <person name="Scharf M.E."/>
            <person name="Sun F."/>
            <person name="Vogel H."/>
            <person name="Xiao J."/>
            <person name="Yang W."/>
            <person name="Yang Z."/>
            <person name="Yang Z."/>
            <person name="Zhou J."/>
            <person name="Zhu J."/>
            <person name="Brent C.S."/>
            <person name="Elsik C.G."/>
            <person name="Goodisman M.A."/>
            <person name="Liberles D.A."/>
            <person name="Roe R.M."/>
            <person name="Vargo E.L."/>
            <person name="Vilcinskas A."/>
            <person name="Wang J."/>
            <person name="Bornberg-Bauer E."/>
            <person name="Korb J."/>
            <person name="Zhang G."/>
            <person name="Liebig J."/>
        </authorList>
    </citation>
    <scope>NUCLEOTIDE SEQUENCE [LARGE SCALE GENOMIC DNA]</scope>
    <source>
        <tissue evidence="12">Whole organism</tissue>
    </source>
</reference>
<organism evidence="12 13">
    <name type="scientific">Zootermopsis nevadensis</name>
    <name type="common">Dampwood termite</name>
    <dbReference type="NCBI Taxonomy" id="136037"/>
    <lineage>
        <taxon>Eukaryota</taxon>
        <taxon>Metazoa</taxon>
        <taxon>Ecdysozoa</taxon>
        <taxon>Arthropoda</taxon>
        <taxon>Hexapoda</taxon>
        <taxon>Insecta</taxon>
        <taxon>Pterygota</taxon>
        <taxon>Neoptera</taxon>
        <taxon>Polyneoptera</taxon>
        <taxon>Dictyoptera</taxon>
        <taxon>Blattodea</taxon>
        <taxon>Blattoidea</taxon>
        <taxon>Termitoidae</taxon>
        <taxon>Termopsidae</taxon>
        <taxon>Zootermopsis</taxon>
    </lineage>
</organism>
<dbReference type="STRING" id="136037.A0A067R2R3"/>
<dbReference type="SMART" id="SM00355">
    <property type="entry name" value="ZnF_C2H2"/>
    <property type="match status" value="5"/>
</dbReference>
<keyword evidence="8" id="KW-0539">Nucleus</keyword>
<dbReference type="PANTHER" id="PTHR45718:SF7">
    <property type="entry name" value="C2H2-TYPE DOMAIN-CONTAINING PROTEIN"/>
    <property type="match status" value="1"/>
</dbReference>
<name>A0A067R2R3_ZOONE</name>
<dbReference type="Proteomes" id="UP000027135">
    <property type="component" value="Unassembled WGS sequence"/>
</dbReference>
<keyword evidence="7" id="KW-0238">DNA-binding</keyword>
<evidence type="ECO:0000256" key="9">
    <source>
        <dbReference type="PROSITE-ProRule" id="PRU00042"/>
    </source>
</evidence>
<keyword evidence="13" id="KW-1185">Reference proteome</keyword>
<dbReference type="InterPro" id="IPR043359">
    <property type="entry name" value="GLI-like"/>
</dbReference>
<dbReference type="FunFam" id="3.30.160.60:FF:000019">
    <property type="entry name" value="GLI family zinc finger 3"/>
    <property type="match status" value="1"/>
</dbReference>
<feature type="domain" description="C2H2-type" evidence="11">
    <location>
        <begin position="565"/>
        <end position="594"/>
    </location>
</feature>
<protein>
    <recommendedName>
        <fullName evidence="11">C2H2-type domain-containing protein</fullName>
    </recommendedName>
</protein>
<feature type="domain" description="C2H2-type" evidence="11">
    <location>
        <begin position="505"/>
        <end position="534"/>
    </location>
</feature>
<sequence length="770" mass="85404">MHLETITVAATAPGIFSTRYAPTCNSSAPLPLSPSSYNLSHRPALPRFVNHNFPAYNSPVHSQEMSNMPLSSTSDIIVVTDSETLPNYSTTFHNHNNHNYMISLIPVSPKIEAHSPYSETVQHQHVEDTKQEVKFENSEHYAFINFPPMSGVGKNESSALDGSNDDLLSSSANNGDDITSLSRGTGCAYESDGLLTISPQVSDDHPQMLPPIGSISKNLHMQNEVHMNFLNMSSSSVSTRRSSAKSTTVRGGTQAMSSSPLGEGVVDLTSLIRCSPTSLMAFSSSSCSQENARQGGYGCYGHLSARDSCSSLATHGNQQLQREEAVECALAMRSLEQTFCPPYHDLSSNQIVLPQRDGEMLTSMMGKVPGSYSDQAIVTLCALRDDVTTSEAPTCASEKLTPQSSDPFLGLLRNEDSSQQHTSPEQTEDDEPQGGSVLECRWIDCYAVFPDQESLVHHIEKSHVELRKGEDFSCFWQGCPRRSRPFNARYKLLIHMRVHSGEKPNKCPFQGCTKAFSRLENLKIHQRSHTGERPYSCQYSGCKKAFSNSSDRAKHQRTHVDTKPYACQVQGCSKRYTDPSSLRKHVKNHSAKEQVQIRKKIRSEDRGVQMVPETPQATDHIIKHASSPVSREAADSTMLDQSSTKRYPTGASYTDNQLNHGAEYSCLSVPQRPLAGDLDCLQTNEQEFLDHVLTETDGFPSTSSLEDDILEYIPFESVRRLLGEHVEYIDSALQEQLELECDIEQQFLELSHLERCSPSQLSAIFQQDQS</sequence>
<dbReference type="FunFam" id="3.30.160.60:FF:000359">
    <property type="entry name" value="GLIS family zinc finger 2"/>
    <property type="match status" value="1"/>
</dbReference>
<dbReference type="InterPro" id="IPR036236">
    <property type="entry name" value="Znf_C2H2_sf"/>
</dbReference>
<evidence type="ECO:0000256" key="7">
    <source>
        <dbReference type="ARBA" id="ARBA00023125"/>
    </source>
</evidence>
<keyword evidence="3" id="KW-0479">Metal-binding</keyword>
<dbReference type="GO" id="GO:0140297">
    <property type="term" value="F:DNA-binding transcription factor binding"/>
    <property type="evidence" value="ECO:0007669"/>
    <property type="project" value="UniProtKB-ARBA"/>
</dbReference>
<dbReference type="InterPro" id="IPR013087">
    <property type="entry name" value="Znf_C2H2_type"/>
</dbReference>
<dbReference type="AlphaFoldDB" id="A0A067R2R3"/>
<dbReference type="PANTHER" id="PTHR45718">
    <property type="entry name" value="TRANSCRIPTIONAL ACTIVATOR CUBITUS INTERRUPTUS"/>
    <property type="match status" value="1"/>
</dbReference>
<dbReference type="Pfam" id="PF23561">
    <property type="entry name" value="zf-C2H2_15"/>
    <property type="match status" value="1"/>
</dbReference>
<evidence type="ECO:0000256" key="3">
    <source>
        <dbReference type="ARBA" id="ARBA00022723"/>
    </source>
</evidence>
<evidence type="ECO:0000256" key="2">
    <source>
        <dbReference type="ARBA" id="ARBA00010831"/>
    </source>
</evidence>
<gene>
    <name evidence="12" type="ORF">L798_08313</name>
</gene>
<dbReference type="InterPro" id="IPR056436">
    <property type="entry name" value="Znf-C2H2_ZIC1-5/GLI1-3-like"/>
</dbReference>
<dbReference type="InParanoid" id="A0A067R2R3"/>